<keyword evidence="4" id="KW-1185">Reference proteome</keyword>
<dbReference type="EMBL" id="CP087164">
    <property type="protein sequence ID" value="UGS36017.1"/>
    <property type="molecule type" value="Genomic_DNA"/>
</dbReference>
<dbReference type="InterPro" id="IPR025997">
    <property type="entry name" value="SBP_2_dom"/>
</dbReference>
<evidence type="ECO:0000256" key="1">
    <source>
        <dbReference type="SAM" id="MobiDB-lite"/>
    </source>
</evidence>
<dbReference type="AlphaFoldDB" id="A0A9E6XWZ8"/>
<dbReference type="Pfam" id="PF13407">
    <property type="entry name" value="Peripla_BP_4"/>
    <property type="match status" value="1"/>
</dbReference>
<reference evidence="3" key="1">
    <citation type="journal article" date="2022" name="Int. J. Syst. Evol. Microbiol.">
        <title>Pseudomonas aegrilactucae sp. nov. and Pseudomonas morbosilactucae sp. nov., pathogens causing bacterial rot of lettuce in Japan.</title>
        <authorList>
            <person name="Sawada H."/>
            <person name="Fujikawa T."/>
            <person name="Satou M."/>
        </authorList>
    </citation>
    <scope>NUCLEOTIDE SEQUENCE</scope>
    <source>
        <strain evidence="3">0166_1</strain>
    </source>
</reference>
<accession>A0A9E6XWZ8</accession>
<evidence type="ECO:0000313" key="4">
    <source>
        <dbReference type="Proteomes" id="UP001162834"/>
    </source>
</evidence>
<dbReference type="Gene3D" id="3.40.50.2300">
    <property type="match status" value="2"/>
</dbReference>
<protein>
    <recommendedName>
        <fullName evidence="2">Periplasmic binding protein domain-containing protein</fullName>
    </recommendedName>
</protein>
<name>A0A9E6XWZ8_9ACTN</name>
<dbReference type="InterPro" id="IPR028082">
    <property type="entry name" value="Peripla_BP_I"/>
</dbReference>
<sequence length="452" mass="46528">MRLGTERKSPNGVSGALTVIPMAVSVTNGAGGEGPPGRHQEETVFASLGGGAAARRRRVTGVAVALSAAALVVAGCGGSDSSTTTSGSTAAPAGTTASTTDAGGPAASALQQAQAELAKISGPKGQFGSPPTTAPKPATGKTVWIVSVGQSVPAIAKVVSTIESISKDLGWKTRVWDGKLQPNQQLAGMRAAVEAKADAIINYGTDCPTIQVGLQEARAAKIPVVGIESFDCDVVKPGAPSLFTWVVTYEQGDLTQFLTTLGGYQAAWAIAHGKGESKVVHFRETDVRTLLTLADAFTEAMKACSTCEIVDTVEFTGADYGPKLQQKTQQALVQHPETDSVSAGADSTITGGVGAGIRSSQHKPPAIGWECDASVMPLLKSGIEGACFDFVSEWEGYAAVDAVIRLFAGEKPTTQTGIGIRLVDKEHNLDGYVPGKGPVDYAAIYRKAWGLG</sequence>
<feature type="domain" description="Periplasmic binding protein" evidence="2">
    <location>
        <begin position="158"/>
        <end position="411"/>
    </location>
</feature>
<organism evidence="3 4">
    <name type="scientific">Capillimicrobium parvum</name>
    <dbReference type="NCBI Taxonomy" id="2884022"/>
    <lineage>
        <taxon>Bacteria</taxon>
        <taxon>Bacillati</taxon>
        <taxon>Actinomycetota</taxon>
        <taxon>Thermoleophilia</taxon>
        <taxon>Solirubrobacterales</taxon>
        <taxon>Capillimicrobiaceae</taxon>
        <taxon>Capillimicrobium</taxon>
    </lineage>
</organism>
<evidence type="ECO:0000259" key="2">
    <source>
        <dbReference type="Pfam" id="PF13407"/>
    </source>
</evidence>
<proteinExistence type="predicted"/>
<dbReference type="KEGG" id="sbae:DSM104329_02414"/>
<feature type="region of interest" description="Disordered" evidence="1">
    <location>
        <begin position="77"/>
        <end position="111"/>
    </location>
</feature>
<dbReference type="SUPFAM" id="SSF53822">
    <property type="entry name" value="Periplasmic binding protein-like I"/>
    <property type="match status" value="1"/>
</dbReference>
<evidence type="ECO:0000313" key="3">
    <source>
        <dbReference type="EMBL" id="UGS36017.1"/>
    </source>
</evidence>
<dbReference type="Proteomes" id="UP001162834">
    <property type="component" value="Chromosome"/>
</dbReference>
<gene>
    <name evidence="3" type="ORF">DSM104329_02414</name>
</gene>